<dbReference type="EMBL" id="PHQY01000586">
    <property type="protein sequence ID" value="PJO43887.1"/>
    <property type="molecule type" value="Genomic_DNA"/>
</dbReference>
<evidence type="ECO:0000313" key="3">
    <source>
        <dbReference type="EMBL" id="PJO43887.1"/>
    </source>
</evidence>
<organism evidence="3 4">
    <name type="scientific">Lysinibacillus xylanilyticus</name>
    <dbReference type="NCBI Taxonomy" id="582475"/>
    <lineage>
        <taxon>Bacteria</taxon>
        <taxon>Bacillati</taxon>
        <taxon>Bacillota</taxon>
        <taxon>Bacilli</taxon>
        <taxon>Bacillales</taxon>
        <taxon>Bacillaceae</taxon>
        <taxon>Lysinibacillus</taxon>
    </lineage>
</organism>
<dbReference type="AlphaFoldDB" id="A0A2M9Q746"/>
<gene>
    <name evidence="3" type="ORF">CWD94_09855</name>
</gene>
<feature type="domain" description="HTH cro/C1-type" evidence="2">
    <location>
        <begin position="10"/>
        <end position="64"/>
    </location>
</feature>
<proteinExistence type="predicted"/>
<evidence type="ECO:0000313" key="4">
    <source>
        <dbReference type="Proteomes" id="UP000232101"/>
    </source>
</evidence>
<evidence type="ECO:0000259" key="2">
    <source>
        <dbReference type="PROSITE" id="PS50943"/>
    </source>
</evidence>
<dbReference type="Gene3D" id="1.10.260.40">
    <property type="entry name" value="lambda repressor-like DNA-binding domains"/>
    <property type="match status" value="1"/>
</dbReference>
<reference evidence="3 4" key="1">
    <citation type="submission" date="2017-11" db="EMBL/GenBank/DDBJ databases">
        <title>Bacterial isolate from king chilli rhizosphere.</title>
        <authorList>
            <person name="Takhelmayum P."/>
            <person name="Sarangthem I."/>
        </authorList>
    </citation>
    <scope>NUCLEOTIDE SEQUENCE [LARGE SCALE GENOMIC DNA]</scope>
    <source>
        <strain evidence="4">t26</strain>
    </source>
</reference>
<keyword evidence="1" id="KW-0238">DNA-binding</keyword>
<dbReference type="Proteomes" id="UP000232101">
    <property type="component" value="Unassembled WGS sequence"/>
</dbReference>
<accession>A0A2M9Q746</accession>
<dbReference type="PANTHER" id="PTHR46558">
    <property type="entry name" value="TRACRIPTIONAL REGULATORY PROTEIN-RELATED-RELATED"/>
    <property type="match status" value="1"/>
</dbReference>
<dbReference type="RefSeq" id="WP_100542895.1">
    <property type="nucleotide sequence ID" value="NZ_PHQY01000586.1"/>
</dbReference>
<dbReference type="InterPro" id="IPR010982">
    <property type="entry name" value="Lambda_DNA-bd_dom_sf"/>
</dbReference>
<dbReference type="SUPFAM" id="SSF47413">
    <property type="entry name" value="lambda repressor-like DNA-binding domains"/>
    <property type="match status" value="1"/>
</dbReference>
<sequence>MGEDILARRLRTLREEHGYLQKFVADKLGIKSNTLSGYENGTRSPDPSMLSNLADLYNVSIDYLLGRTNHRDALHTQAGISDEDYDNLSAYQKEVIDFFLTRENLFFKNQPENILDALEQFEVYYEVWKKQQENKK</sequence>
<dbReference type="GO" id="GO:0003677">
    <property type="term" value="F:DNA binding"/>
    <property type="evidence" value="ECO:0007669"/>
    <property type="project" value="UniProtKB-KW"/>
</dbReference>
<dbReference type="Pfam" id="PF01381">
    <property type="entry name" value="HTH_3"/>
    <property type="match status" value="1"/>
</dbReference>
<comment type="caution">
    <text evidence="3">The sequence shown here is derived from an EMBL/GenBank/DDBJ whole genome shotgun (WGS) entry which is preliminary data.</text>
</comment>
<name>A0A2M9Q746_9BACI</name>
<dbReference type="CDD" id="cd00093">
    <property type="entry name" value="HTH_XRE"/>
    <property type="match status" value="1"/>
</dbReference>
<protein>
    <recommendedName>
        <fullName evidence="2">HTH cro/C1-type domain-containing protein</fullName>
    </recommendedName>
</protein>
<dbReference type="PANTHER" id="PTHR46558:SF14">
    <property type="entry name" value="HTH-TYPE TRANSCRIPTIONAL REGULATOR ANSR"/>
    <property type="match status" value="1"/>
</dbReference>
<dbReference type="SMART" id="SM00530">
    <property type="entry name" value="HTH_XRE"/>
    <property type="match status" value="1"/>
</dbReference>
<dbReference type="InterPro" id="IPR001387">
    <property type="entry name" value="Cro/C1-type_HTH"/>
</dbReference>
<dbReference type="PROSITE" id="PS50943">
    <property type="entry name" value="HTH_CROC1"/>
    <property type="match status" value="1"/>
</dbReference>
<evidence type="ECO:0000256" key="1">
    <source>
        <dbReference type="ARBA" id="ARBA00023125"/>
    </source>
</evidence>